<feature type="transmembrane region" description="Helical" evidence="1">
    <location>
        <begin position="62"/>
        <end position="87"/>
    </location>
</feature>
<gene>
    <name evidence="2" type="ORF">BJ972_001729</name>
    <name evidence="3" type="ORF">ESP50_07795</name>
</gene>
<keyword evidence="1" id="KW-0472">Membrane</keyword>
<keyword evidence="1" id="KW-0812">Transmembrane</keyword>
<dbReference type="AlphaFoldDB" id="A0A4V1R2F3"/>
<protein>
    <submittedName>
        <fullName evidence="2">Cell division septal protein FtsQ</fullName>
    </submittedName>
</protein>
<keyword evidence="4" id="KW-1185">Reference proteome</keyword>
<sequence>MSEHDPAPRPRRNPTIRQSVIGGGIVVVVGLLLAAGAVYISARTGGDLTEHVGSRRSGVPAWFAISVITFLSLVVTVFGVLMTALGIRAARSGDSPTS</sequence>
<dbReference type="EMBL" id="SDPM01000003">
    <property type="protein sequence ID" value="RXZ86956.1"/>
    <property type="molecule type" value="Genomic_DNA"/>
</dbReference>
<dbReference type="GO" id="GO:0051301">
    <property type="term" value="P:cell division"/>
    <property type="evidence" value="ECO:0007669"/>
    <property type="project" value="UniProtKB-KW"/>
</dbReference>
<keyword evidence="2" id="KW-0131">Cell cycle</keyword>
<proteinExistence type="predicted"/>
<organism evidence="3 4">
    <name type="scientific">Agromyces atrinae</name>
    <dbReference type="NCBI Taxonomy" id="592376"/>
    <lineage>
        <taxon>Bacteria</taxon>
        <taxon>Bacillati</taxon>
        <taxon>Actinomycetota</taxon>
        <taxon>Actinomycetes</taxon>
        <taxon>Micrococcales</taxon>
        <taxon>Microbacteriaceae</taxon>
        <taxon>Agromyces</taxon>
    </lineage>
</organism>
<evidence type="ECO:0000256" key="1">
    <source>
        <dbReference type="SAM" id="Phobius"/>
    </source>
</evidence>
<dbReference type="RefSeq" id="WP_129173795.1">
    <property type="nucleotide sequence ID" value="NZ_JACCBI010000001.1"/>
</dbReference>
<reference evidence="3 4" key="1">
    <citation type="submission" date="2019-01" db="EMBL/GenBank/DDBJ databases">
        <title>Agromyces.</title>
        <authorList>
            <person name="Li J."/>
        </authorList>
    </citation>
    <scope>NUCLEOTIDE SEQUENCE [LARGE SCALE GENOMIC DNA]</scope>
    <source>
        <strain evidence="3 4">DSM 23870</strain>
    </source>
</reference>
<name>A0A4V1R2F3_9MICO</name>
<accession>A0A4V1R2F3</accession>
<evidence type="ECO:0000313" key="2">
    <source>
        <dbReference type="EMBL" id="NYD67210.1"/>
    </source>
</evidence>
<reference evidence="2 5" key="2">
    <citation type="submission" date="2020-07" db="EMBL/GenBank/DDBJ databases">
        <title>Sequencing the genomes of 1000 actinobacteria strains.</title>
        <authorList>
            <person name="Klenk H.-P."/>
        </authorList>
    </citation>
    <scope>NUCLEOTIDE SEQUENCE [LARGE SCALE GENOMIC DNA]</scope>
    <source>
        <strain evidence="2 5">DSM 23870</strain>
    </source>
</reference>
<feature type="transmembrane region" description="Helical" evidence="1">
    <location>
        <begin position="20"/>
        <end position="42"/>
    </location>
</feature>
<evidence type="ECO:0000313" key="5">
    <source>
        <dbReference type="Proteomes" id="UP000581087"/>
    </source>
</evidence>
<dbReference type="EMBL" id="JACCBI010000001">
    <property type="protein sequence ID" value="NYD67210.1"/>
    <property type="molecule type" value="Genomic_DNA"/>
</dbReference>
<keyword evidence="2" id="KW-0132">Cell division</keyword>
<evidence type="ECO:0000313" key="3">
    <source>
        <dbReference type="EMBL" id="RXZ86956.1"/>
    </source>
</evidence>
<dbReference type="Proteomes" id="UP000581087">
    <property type="component" value="Unassembled WGS sequence"/>
</dbReference>
<dbReference type="Proteomes" id="UP000292686">
    <property type="component" value="Unassembled WGS sequence"/>
</dbReference>
<keyword evidence="1" id="KW-1133">Transmembrane helix</keyword>
<evidence type="ECO:0000313" key="4">
    <source>
        <dbReference type="Proteomes" id="UP000292686"/>
    </source>
</evidence>
<comment type="caution">
    <text evidence="3">The sequence shown here is derived from an EMBL/GenBank/DDBJ whole genome shotgun (WGS) entry which is preliminary data.</text>
</comment>